<protein>
    <submittedName>
        <fullName evidence="1">Uncharacterized protein</fullName>
    </submittedName>
</protein>
<feature type="non-terminal residue" evidence="1">
    <location>
        <position position="378"/>
    </location>
</feature>
<accession>A0A5J4UCQ4</accession>
<evidence type="ECO:0000313" key="2">
    <source>
        <dbReference type="Proteomes" id="UP000324800"/>
    </source>
</evidence>
<gene>
    <name evidence="1" type="ORF">EZS28_036782</name>
</gene>
<name>A0A5J4UCQ4_9EUKA</name>
<dbReference type="EMBL" id="SNRW01018081">
    <property type="protein sequence ID" value="KAA6367691.1"/>
    <property type="molecule type" value="Genomic_DNA"/>
</dbReference>
<dbReference type="AlphaFoldDB" id="A0A5J4UCQ4"/>
<reference evidence="1 2" key="1">
    <citation type="submission" date="2019-03" db="EMBL/GenBank/DDBJ databases">
        <title>Single cell metagenomics reveals metabolic interactions within the superorganism composed of flagellate Streblomastix strix and complex community of Bacteroidetes bacteria on its surface.</title>
        <authorList>
            <person name="Treitli S.C."/>
            <person name="Kolisko M."/>
            <person name="Husnik F."/>
            <person name="Keeling P."/>
            <person name="Hampl V."/>
        </authorList>
    </citation>
    <scope>NUCLEOTIDE SEQUENCE [LARGE SCALE GENOMIC DNA]</scope>
    <source>
        <strain evidence="1">ST1C</strain>
    </source>
</reference>
<evidence type="ECO:0000313" key="1">
    <source>
        <dbReference type="EMBL" id="KAA6367691.1"/>
    </source>
</evidence>
<organism evidence="1 2">
    <name type="scientific">Streblomastix strix</name>
    <dbReference type="NCBI Taxonomy" id="222440"/>
    <lineage>
        <taxon>Eukaryota</taxon>
        <taxon>Metamonada</taxon>
        <taxon>Preaxostyla</taxon>
        <taxon>Oxymonadida</taxon>
        <taxon>Streblomastigidae</taxon>
        <taxon>Streblomastix</taxon>
    </lineage>
</organism>
<dbReference type="Proteomes" id="UP000324800">
    <property type="component" value="Unassembled WGS sequence"/>
</dbReference>
<proteinExistence type="predicted"/>
<sequence length="378" mass="40046">MQYDVSENQESRSDSEVYLLHSVPDAGPAIARERDRMDSVGIQEIWMGDQREQKQIKAGFTICVPWMDVQLNNNGDLFDQLEKEGIEGNSSKIEETNNGIKASKDKKRGNELKNCLMSGLNQLPVGVRARLLPRDCLCLGSLKDTGSCLCTGAPGEPSSCTCPGPSDIPVEPGSCSCSSDHHPKGSTNQPSTCVPLENPITQPVPYCTGPTDTPLSNPGSCTCQPTNHPKGCLCKNSQDRNCLCSSRGKDYNPGDCTCSGAPGESSNCVCSGALGEPNTCTCKENTIETVITGSCTCTSTHHPKGCICQDKADRNCYCSGKGYDTQDCFCRGIAGEPSTCQCTGAIGEPNTCTCAGPSDTPLTTKGSCTCKPKNHPLG</sequence>
<comment type="caution">
    <text evidence="1">The sequence shown here is derived from an EMBL/GenBank/DDBJ whole genome shotgun (WGS) entry which is preliminary data.</text>
</comment>